<accession>A0A9N9AIB6</accession>
<comment type="caution">
    <text evidence="2">The sequence shown here is derived from an EMBL/GenBank/DDBJ whole genome shotgun (WGS) entry which is preliminary data.</text>
</comment>
<feature type="compositionally biased region" description="Basic and acidic residues" evidence="1">
    <location>
        <begin position="90"/>
        <end position="109"/>
    </location>
</feature>
<dbReference type="Gene3D" id="3.30.420.40">
    <property type="match status" value="2"/>
</dbReference>
<sequence>MAEQHKPQYKPSYRNVPIKKTEERDNIVVVVAIDFGTTFSGFAYAHITEKDLSKVVTNDAWPGSQYGFKTHTVLQYDDEQQVFEWGEPALMKEPEPRRKKDKRSKEKRPTAQSDPIELFKLHLSVLKEEDKPALPDGMTYRMVITDYLRELRKLIKETLIRRWPDVQFPEQVRLIMSLPAEWGPGTPGILRECAYMAGLIADRHTDQLDFTTEPEAAALYCIEIQKQYKIQPGETYLVVDCGGGTVDLTARKLLSDNKLDEATVRTGDLCGSTFVDREFLNFLGDVLGHDSIEKLKTKHYRQMQYLVHRVFCPRIKFPFSGKQEDFRLVELDIERECAVLKDYVTGEARRRAEQDDWLIEIDFESVKKMFDPVIDRIIGLIEHQLRSLNTRCSAMFLVGGFSESKYLVNRVKQTFDARVPTIAVPRSPIAAVVRGAVWYGLNVDYINGRMLKWTFGIEIKPIFDPKKDPRDKRRDDNRIYKFDKIVERDTLVKINKPFPRTYYPVKTDQTKLVFRIFYTDKKDAKYPDEPGMKLLGELEVTAEDTENGLNRPVEFSLRFGNMEVKASARNKKTNKVYKTSFNLVV</sequence>
<dbReference type="CDD" id="cd10229">
    <property type="entry name" value="ASKHA_NBD_HSP70_HSPA12"/>
    <property type="match status" value="1"/>
</dbReference>
<keyword evidence="3" id="KW-1185">Reference proteome</keyword>
<protein>
    <submittedName>
        <fullName evidence="2">4651_t:CDS:1</fullName>
    </submittedName>
</protein>
<dbReference type="PANTHER" id="PTHR14187:SF5">
    <property type="entry name" value="HEAT SHOCK 70 KDA PROTEIN 12A"/>
    <property type="match status" value="1"/>
</dbReference>
<feature type="region of interest" description="Disordered" evidence="1">
    <location>
        <begin position="85"/>
        <end position="112"/>
    </location>
</feature>
<gene>
    <name evidence="2" type="ORF">PBRASI_LOCUS4256</name>
</gene>
<proteinExistence type="predicted"/>
<dbReference type="OrthoDB" id="2963168at2759"/>
<evidence type="ECO:0000313" key="3">
    <source>
        <dbReference type="Proteomes" id="UP000789739"/>
    </source>
</evidence>
<dbReference type="SUPFAM" id="SSF53067">
    <property type="entry name" value="Actin-like ATPase domain"/>
    <property type="match status" value="2"/>
</dbReference>
<dbReference type="AlphaFoldDB" id="A0A9N9AIB6"/>
<name>A0A9N9AIB6_9GLOM</name>
<organism evidence="2 3">
    <name type="scientific">Paraglomus brasilianum</name>
    <dbReference type="NCBI Taxonomy" id="144538"/>
    <lineage>
        <taxon>Eukaryota</taxon>
        <taxon>Fungi</taxon>
        <taxon>Fungi incertae sedis</taxon>
        <taxon>Mucoromycota</taxon>
        <taxon>Glomeromycotina</taxon>
        <taxon>Glomeromycetes</taxon>
        <taxon>Paraglomerales</taxon>
        <taxon>Paraglomeraceae</taxon>
        <taxon>Paraglomus</taxon>
    </lineage>
</organism>
<dbReference type="Gene3D" id="3.90.640.10">
    <property type="entry name" value="Actin, Chain A, domain 4"/>
    <property type="match status" value="1"/>
</dbReference>
<reference evidence="2" key="1">
    <citation type="submission" date="2021-06" db="EMBL/GenBank/DDBJ databases">
        <authorList>
            <person name="Kallberg Y."/>
            <person name="Tangrot J."/>
            <person name="Rosling A."/>
        </authorList>
    </citation>
    <scope>NUCLEOTIDE SEQUENCE</scope>
    <source>
        <strain evidence="2">BR232B</strain>
    </source>
</reference>
<evidence type="ECO:0000313" key="2">
    <source>
        <dbReference type="EMBL" id="CAG8534114.1"/>
    </source>
</evidence>
<dbReference type="PANTHER" id="PTHR14187">
    <property type="entry name" value="ALPHA KINASE/ELONGATION FACTOR 2 KINASE"/>
    <property type="match status" value="1"/>
</dbReference>
<dbReference type="EMBL" id="CAJVPI010000429">
    <property type="protein sequence ID" value="CAG8534114.1"/>
    <property type="molecule type" value="Genomic_DNA"/>
</dbReference>
<evidence type="ECO:0000256" key="1">
    <source>
        <dbReference type="SAM" id="MobiDB-lite"/>
    </source>
</evidence>
<dbReference type="Proteomes" id="UP000789739">
    <property type="component" value="Unassembled WGS sequence"/>
</dbReference>
<dbReference type="InterPro" id="IPR043129">
    <property type="entry name" value="ATPase_NBD"/>
</dbReference>